<dbReference type="EMBL" id="JAWWNJ010000010">
    <property type="protein sequence ID" value="KAK7046370.1"/>
    <property type="molecule type" value="Genomic_DNA"/>
</dbReference>
<name>A0AAW0D1G8_9AGAR</name>
<proteinExistence type="predicted"/>
<reference evidence="1 2" key="1">
    <citation type="journal article" date="2024" name="J Genomics">
        <title>Draft genome sequencing and assembly of Favolaschia claudopus CIRM-BRFM 2984 isolated from oak limbs.</title>
        <authorList>
            <person name="Navarro D."/>
            <person name="Drula E."/>
            <person name="Chaduli D."/>
            <person name="Cazenave R."/>
            <person name="Ahrendt S."/>
            <person name="Wang J."/>
            <person name="Lipzen A."/>
            <person name="Daum C."/>
            <person name="Barry K."/>
            <person name="Grigoriev I.V."/>
            <person name="Favel A."/>
            <person name="Rosso M.N."/>
            <person name="Martin F."/>
        </authorList>
    </citation>
    <scope>NUCLEOTIDE SEQUENCE [LARGE SCALE GENOMIC DNA]</scope>
    <source>
        <strain evidence="1 2">CIRM-BRFM 2984</strain>
    </source>
</reference>
<dbReference type="AlphaFoldDB" id="A0AAW0D1G8"/>
<evidence type="ECO:0000313" key="1">
    <source>
        <dbReference type="EMBL" id="KAK7046370.1"/>
    </source>
</evidence>
<dbReference type="Proteomes" id="UP001362999">
    <property type="component" value="Unassembled WGS sequence"/>
</dbReference>
<comment type="caution">
    <text evidence="1">The sequence shown here is derived from an EMBL/GenBank/DDBJ whole genome shotgun (WGS) entry which is preliminary data.</text>
</comment>
<organism evidence="1 2">
    <name type="scientific">Favolaschia claudopus</name>
    <dbReference type="NCBI Taxonomy" id="2862362"/>
    <lineage>
        <taxon>Eukaryota</taxon>
        <taxon>Fungi</taxon>
        <taxon>Dikarya</taxon>
        <taxon>Basidiomycota</taxon>
        <taxon>Agaricomycotina</taxon>
        <taxon>Agaricomycetes</taxon>
        <taxon>Agaricomycetidae</taxon>
        <taxon>Agaricales</taxon>
        <taxon>Marasmiineae</taxon>
        <taxon>Mycenaceae</taxon>
        <taxon>Favolaschia</taxon>
    </lineage>
</organism>
<evidence type="ECO:0000313" key="2">
    <source>
        <dbReference type="Proteomes" id="UP001362999"/>
    </source>
</evidence>
<sequence>MPAYRSKMCCAYLNDDLLTKRPRAPRPKKILTAEEKEEAKVKRAANKALKERRVAWEATLPTPLKEDPNFRHREGTLLTFKKDAMKCFGLTEREVATVRYEPARYSIKQYYALADVQALHQRKFAAGALLSAELKGTLRVLECLSSGGHRGKSNWDYIYDGDARLWKGPKKAKGSLRYVI</sequence>
<accession>A0AAW0D1G8</accession>
<protein>
    <submittedName>
        <fullName evidence="1">Uncharacterized protein</fullName>
    </submittedName>
</protein>
<keyword evidence="2" id="KW-1185">Reference proteome</keyword>
<gene>
    <name evidence="1" type="ORF">R3P38DRAFT_2873487</name>
</gene>